<comment type="caution">
    <text evidence="2">The sequence shown here is derived from an EMBL/GenBank/DDBJ whole genome shotgun (WGS) entry which is preliminary data.</text>
</comment>
<evidence type="ECO:0000256" key="1">
    <source>
        <dbReference type="SAM" id="MobiDB-lite"/>
    </source>
</evidence>
<name>A0A8T1X230_9STRA</name>
<sequence>MSMRPESSSTAVQDATSGKDKLPLAKRSLQTTKPNKKKKKKIPTYTRRQTEIKLLHDEIYRLEKQKEKFKDLEELLTQRQALIQRRFANKAIHDALHVQRLSFVTSMSMISQLFRDVDIGPFDLLTRLGKDPLQRHATLARMRRERLQVAREFMLQIREDIAATETCDRKKFEATNGDMVSTGFEVVLLPGARSVKAIVTALQSFVYNIEISISEAVGDVTVRENDDASPDSPVAQHRLVTNFSNVVQIEANSVAFAEYGPSEQVAGELGLLVSDAVDEDELFPYRPLERVRQDMTAISWHKCESGKPVIALTRW</sequence>
<dbReference type="Proteomes" id="UP000693981">
    <property type="component" value="Unassembled WGS sequence"/>
</dbReference>
<feature type="compositionally biased region" description="Polar residues" evidence="1">
    <location>
        <begin position="1"/>
        <end position="16"/>
    </location>
</feature>
<proteinExistence type="predicted"/>
<accession>A0A8T1X230</accession>
<dbReference type="OrthoDB" id="118016at2759"/>
<evidence type="ECO:0000313" key="2">
    <source>
        <dbReference type="EMBL" id="KAG7399274.1"/>
    </source>
</evidence>
<protein>
    <submittedName>
        <fullName evidence="2">Uncharacterized protein</fullName>
    </submittedName>
</protein>
<evidence type="ECO:0000313" key="3">
    <source>
        <dbReference type="Proteomes" id="UP000693981"/>
    </source>
</evidence>
<dbReference type="AlphaFoldDB" id="A0A8T1X230"/>
<reference evidence="2" key="1">
    <citation type="submission" date="2021-02" db="EMBL/GenBank/DDBJ databases">
        <authorList>
            <person name="Palmer J.M."/>
        </authorList>
    </citation>
    <scope>NUCLEOTIDE SEQUENCE</scope>
    <source>
        <strain evidence="2">SCRP23</strain>
    </source>
</reference>
<organism evidence="2 3">
    <name type="scientific">Phytophthora boehmeriae</name>
    <dbReference type="NCBI Taxonomy" id="109152"/>
    <lineage>
        <taxon>Eukaryota</taxon>
        <taxon>Sar</taxon>
        <taxon>Stramenopiles</taxon>
        <taxon>Oomycota</taxon>
        <taxon>Peronosporomycetes</taxon>
        <taxon>Peronosporales</taxon>
        <taxon>Peronosporaceae</taxon>
        <taxon>Phytophthora</taxon>
    </lineage>
</organism>
<gene>
    <name evidence="2" type="ORF">PHYBOEH_009200</name>
</gene>
<dbReference type="EMBL" id="JAGDFL010000057">
    <property type="protein sequence ID" value="KAG7399274.1"/>
    <property type="molecule type" value="Genomic_DNA"/>
</dbReference>
<feature type="region of interest" description="Disordered" evidence="1">
    <location>
        <begin position="1"/>
        <end position="45"/>
    </location>
</feature>
<keyword evidence="3" id="KW-1185">Reference proteome</keyword>